<dbReference type="PROSITE" id="PS50002">
    <property type="entry name" value="SH3"/>
    <property type="match status" value="1"/>
</dbReference>
<dbReference type="Pfam" id="PF00018">
    <property type="entry name" value="SH3_1"/>
    <property type="match status" value="1"/>
</dbReference>
<keyword evidence="5" id="KW-0449">Lipoprotein</keyword>
<dbReference type="Ensembl" id="ENSSTUT00000075083.1">
    <property type="protein sequence ID" value="ENSSTUP00000070715.1"/>
    <property type="gene ID" value="ENSSTUG00000030993.1"/>
</dbReference>
<evidence type="ECO:0000313" key="17">
    <source>
        <dbReference type="Proteomes" id="UP000472277"/>
    </source>
</evidence>
<dbReference type="SMART" id="SM00219">
    <property type="entry name" value="TyrKc"/>
    <property type="match status" value="1"/>
</dbReference>
<dbReference type="GO" id="GO:0004715">
    <property type="term" value="F:non-membrane spanning protein tyrosine kinase activity"/>
    <property type="evidence" value="ECO:0007669"/>
    <property type="project" value="UniProtKB-EC"/>
</dbReference>
<dbReference type="FunFam" id="1.10.510.10:FF:000399">
    <property type="entry name" value="Tyrosine-protein kinase"/>
    <property type="match status" value="1"/>
</dbReference>
<feature type="domain" description="SH3" evidence="14">
    <location>
        <begin position="70"/>
        <end position="128"/>
    </location>
</feature>
<evidence type="ECO:0000256" key="2">
    <source>
        <dbReference type="ARBA" id="ARBA00022443"/>
    </source>
</evidence>
<dbReference type="FunFam" id="3.30.200.20:FF:000053">
    <property type="entry name" value="Tyrosine-protein kinase"/>
    <property type="match status" value="1"/>
</dbReference>
<keyword evidence="5" id="KW-0519">Myristate</keyword>
<keyword evidence="6 13" id="KW-0547">Nucleotide-binding</keyword>
<evidence type="ECO:0000256" key="11">
    <source>
        <dbReference type="ARBA" id="ARBA00051245"/>
    </source>
</evidence>
<dbReference type="PRINTS" id="PR00109">
    <property type="entry name" value="TYRKINASE"/>
</dbReference>
<dbReference type="PROSITE" id="PS00107">
    <property type="entry name" value="PROTEIN_KINASE_ATP"/>
    <property type="match status" value="1"/>
</dbReference>
<evidence type="ECO:0000313" key="16">
    <source>
        <dbReference type="Ensembl" id="ENSSTUP00000070715.1"/>
    </source>
</evidence>
<keyword evidence="3" id="KW-0597">Phosphoprotein</keyword>
<dbReference type="EC" id="2.7.10.2" evidence="1"/>
<dbReference type="PANTHER" id="PTHR24418">
    <property type="entry name" value="TYROSINE-PROTEIN KINASE"/>
    <property type="match status" value="1"/>
</dbReference>
<dbReference type="AlphaFoldDB" id="A0A674BGX0"/>
<feature type="domain" description="Protein kinase" evidence="15">
    <location>
        <begin position="185"/>
        <end position="437"/>
    </location>
</feature>
<keyword evidence="9" id="KW-0727">SH2 domain</keyword>
<dbReference type="InterPro" id="IPR001245">
    <property type="entry name" value="Ser-Thr/Tyr_kinase_cat_dom"/>
</dbReference>
<evidence type="ECO:0000256" key="5">
    <source>
        <dbReference type="ARBA" id="ARBA00022707"/>
    </source>
</evidence>
<keyword evidence="2 12" id="KW-0728">SH3 domain</keyword>
<evidence type="ECO:0000256" key="4">
    <source>
        <dbReference type="ARBA" id="ARBA00022679"/>
    </source>
</evidence>
<evidence type="ECO:0000256" key="1">
    <source>
        <dbReference type="ARBA" id="ARBA00011903"/>
    </source>
</evidence>
<evidence type="ECO:0000259" key="15">
    <source>
        <dbReference type="PROSITE" id="PS50011"/>
    </source>
</evidence>
<sequence length="444" mass="50255">MGDCLRKTCPCLETLWVRLFGDKKNTECNTVEGISNDVADDECVEISHNGRQSFTRNPVHRNAPQPSQTTESAIYMALWRFKARDKDELSFQEGDLFNVISRSGDWWTARKIDRNGLSVSVSLSVSLCLCLTLCVSHSLCLSVSLCVSLCVSLSLSLSVSVSNPCLRCDLSHSTVDEWELPKEEFTLGDQLGSGFFADVHRGKWKNSINVAIKILKNDSLNDREFQCEVQILKKLRHRHLISLFAVCTSSSPYYIITELMEKGNLLNFLRGSEGSLLDLVSLADMAAQVADGMAYLEQQNSIHRDLAARNVLVGENYICKVADFGLARIIKEPFYVSEDKKIPYKWSSPEAISHGRFSNKSDVWSFGVLLYEILTYGGIPYPGYNNNEVYRQIIAGYRMPAPEKCPNFLYKLMLACWSDNPADRPDFKELRSKLENINRYELEQ</sequence>
<protein>
    <recommendedName>
        <fullName evidence="1">non-specific protein-tyrosine kinase</fullName>
        <ecNumber evidence="1">2.7.10.2</ecNumber>
    </recommendedName>
</protein>
<dbReference type="InterPro" id="IPR017441">
    <property type="entry name" value="Protein_kinase_ATP_BS"/>
</dbReference>
<dbReference type="InterPro" id="IPR011009">
    <property type="entry name" value="Kinase-like_dom_sf"/>
</dbReference>
<keyword evidence="7" id="KW-0418">Kinase</keyword>
<reference evidence="16" key="1">
    <citation type="submission" date="2025-08" db="UniProtKB">
        <authorList>
            <consortium name="Ensembl"/>
        </authorList>
    </citation>
    <scope>IDENTIFICATION</scope>
</reference>
<keyword evidence="17" id="KW-1185">Reference proteome</keyword>
<evidence type="ECO:0000256" key="13">
    <source>
        <dbReference type="PROSITE-ProRule" id="PRU10141"/>
    </source>
</evidence>
<evidence type="ECO:0000256" key="12">
    <source>
        <dbReference type="PROSITE-ProRule" id="PRU00192"/>
    </source>
</evidence>
<dbReference type="SMART" id="SM00326">
    <property type="entry name" value="SH3"/>
    <property type="match status" value="1"/>
</dbReference>
<dbReference type="SUPFAM" id="SSF50044">
    <property type="entry name" value="SH3-domain"/>
    <property type="match status" value="1"/>
</dbReference>
<evidence type="ECO:0000256" key="8">
    <source>
        <dbReference type="ARBA" id="ARBA00022840"/>
    </source>
</evidence>
<dbReference type="GeneTree" id="ENSGT00940000161218"/>
<comment type="catalytic activity">
    <reaction evidence="11">
        <text>L-tyrosyl-[protein] + ATP = O-phospho-L-tyrosyl-[protein] + ADP + H(+)</text>
        <dbReference type="Rhea" id="RHEA:10596"/>
        <dbReference type="Rhea" id="RHEA-COMP:10136"/>
        <dbReference type="Rhea" id="RHEA-COMP:20101"/>
        <dbReference type="ChEBI" id="CHEBI:15378"/>
        <dbReference type="ChEBI" id="CHEBI:30616"/>
        <dbReference type="ChEBI" id="CHEBI:46858"/>
        <dbReference type="ChEBI" id="CHEBI:61978"/>
        <dbReference type="ChEBI" id="CHEBI:456216"/>
        <dbReference type="EC" id="2.7.10.2"/>
    </reaction>
</comment>
<keyword evidence="4" id="KW-0808">Transferase</keyword>
<accession>A0A674BGX0</accession>
<feature type="binding site" evidence="13">
    <location>
        <position position="213"/>
    </location>
    <ligand>
        <name>ATP</name>
        <dbReference type="ChEBI" id="CHEBI:30616"/>
    </ligand>
</feature>
<dbReference type="InterPro" id="IPR020635">
    <property type="entry name" value="Tyr_kinase_cat_dom"/>
</dbReference>
<dbReference type="InterPro" id="IPR050198">
    <property type="entry name" value="Non-receptor_tyrosine_kinases"/>
</dbReference>
<keyword evidence="8 13" id="KW-0067">ATP-binding</keyword>
<dbReference type="PROSITE" id="PS50011">
    <property type="entry name" value="PROTEIN_KINASE_DOM"/>
    <property type="match status" value="1"/>
</dbReference>
<dbReference type="SUPFAM" id="SSF56112">
    <property type="entry name" value="Protein kinase-like (PK-like)"/>
    <property type="match status" value="1"/>
</dbReference>
<dbReference type="GO" id="GO:0005524">
    <property type="term" value="F:ATP binding"/>
    <property type="evidence" value="ECO:0007669"/>
    <property type="project" value="UniProtKB-UniRule"/>
</dbReference>
<keyword evidence="10" id="KW-0829">Tyrosine-protein kinase</keyword>
<evidence type="ECO:0000256" key="6">
    <source>
        <dbReference type="ARBA" id="ARBA00022741"/>
    </source>
</evidence>
<evidence type="ECO:0000256" key="10">
    <source>
        <dbReference type="ARBA" id="ARBA00023137"/>
    </source>
</evidence>
<evidence type="ECO:0000256" key="7">
    <source>
        <dbReference type="ARBA" id="ARBA00022777"/>
    </source>
</evidence>
<proteinExistence type="predicted"/>
<evidence type="ECO:0000256" key="3">
    <source>
        <dbReference type="ARBA" id="ARBA00022553"/>
    </source>
</evidence>
<dbReference type="Proteomes" id="UP000472277">
    <property type="component" value="Unassembled WGS sequence"/>
</dbReference>
<dbReference type="Gene3D" id="1.10.510.10">
    <property type="entry name" value="Transferase(Phosphotransferase) domain 1"/>
    <property type="match status" value="1"/>
</dbReference>
<dbReference type="InterPro" id="IPR000719">
    <property type="entry name" value="Prot_kinase_dom"/>
</dbReference>
<gene>
    <name evidence="16" type="primary">LOC115187519</name>
</gene>
<name>A0A674BGX0_SALTR</name>
<evidence type="ECO:0000259" key="14">
    <source>
        <dbReference type="PROSITE" id="PS50002"/>
    </source>
</evidence>
<reference evidence="16" key="2">
    <citation type="submission" date="2025-09" db="UniProtKB">
        <authorList>
            <consortium name="Ensembl"/>
        </authorList>
    </citation>
    <scope>IDENTIFICATION</scope>
</reference>
<dbReference type="InterPro" id="IPR001452">
    <property type="entry name" value="SH3_domain"/>
</dbReference>
<evidence type="ECO:0000256" key="9">
    <source>
        <dbReference type="ARBA" id="ARBA00022999"/>
    </source>
</evidence>
<dbReference type="Gene3D" id="2.30.30.40">
    <property type="entry name" value="SH3 Domains"/>
    <property type="match status" value="1"/>
</dbReference>
<dbReference type="InterPro" id="IPR036028">
    <property type="entry name" value="SH3-like_dom_sf"/>
</dbReference>
<organism evidence="16 17">
    <name type="scientific">Salmo trutta</name>
    <name type="common">Brown trout</name>
    <dbReference type="NCBI Taxonomy" id="8032"/>
    <lineage>
        <taxon>Eukaryota</taxon>
        <taxon>Metazoa</taxon>
        <taxon>Chordata</taxon>
        <taxon>Craniata</taxon>
        <taxon>Vertebrata</taxon>
        <taxon>Euteleostomi</taxon>
        <taxon>Actinopterygii</taxon>
        <taxon>Neopterygii</taxon>
        <taxon>Teleostei</taxon>
        <taxon>Protacanthopterygii</taxon>
        <taxon>Salmoniformes</taxon>
        <taxon>Salmonidae</taxon>
        <taxon>Salmoninae</taxon>
        <taxon>Salmo</taxon>
    </lineage>
</organism>
<dbReference type="Pfam" id="PF07714">
    <property type="entry name" value="PK_Tyr_Ser-Thr"/>
    <property type="match status" value="1"/>
</dbReference>